<dbReference type="STRING" id="1618332.UT15_C0003G0003"/>
<feature type="binding site" evidence="9 12">
    <location>
        <begin position="153"/>
        <end position="154"/>
    </location>
    <ligand>
        <name>substrate</name>
    </ligand>
</feature>
<evidence type="ECO:0000313" key="16">
    <source>
        <dbReference type="EMBL" id="KKQ90828.1"/>
    </source>
</evidence>
<dbReference type="PATRIC" id="fig|1618332.3.peg.123"/>
<evidence type="ECO:0000256" key="11">
    <source>
        <dbReference type="PIRSR" id="PIRSR001492-1"/>
    </source>
</evidence>
<evidence type="ECO:0000256" key="3">
    <source>
        <dbReference type="ARBA" id="ARBA00004798"/>
    </source>
</evidence>
<dbReference type="SUPFAM" id="SSF53649">
    <property type="entry name" value="Alkaline phosphatase-like"/>
    <property type="match status" value="1"/>
</dbReference>
<keyword evidence="5 9" id="KW-0479">Metal-binding</keyword>
<dbReference type="HAMAP" id="MF_01038">
    <property type="entry name" value="GpmI"/>
    <property type="match status" value="1"/>
</dbReference>
<dbReference type="UniPathway" id="UPA00109">
    <property type="reaction ID" value="UER00186"/>
</dbReference>
<organism evidence="16 17">
    <name type="scientific">Berkelbacteria bacterium GW2011_GWA1_39_10</name>
    <dbReference type="NCBI Taxonomy" id="1618332"/>
    <lineage>
        <taxon>Bacteria</taxon>
        <taxon>Candidatus Berkelbacteria</taxon>
    </lineage>
</organism>
<feature type="binding site" evidence="9 13">
    <location>
        <position position="443"/>
    </location>
    <ligand>
        <name>Mn(2+)</name>
        <dbReference type="ChEBI" id="CHEBI:29035"/>
        <label>2</label>
    </ligand>
</feature>
<evidence type="ECO:0000256" key="12">
    <source>
        <dbReference type="PIRSR" id="PIRSR001492-2"/>
    </source>
</evidence>
<dbReference type="Gene3D" id="3.40.1450.10">
    <property type="entry name" value="BPG-independent phosphoglycerate mutase, domain B"/>
    <property type="match status" value="1"/>
</dbReference>
<feature type="binding site" evidence="9 12">
    <location>
        <position position="185"/>
    </location>
    <ligand>
        <name>substrate</name>
    </ligand>
</feature>
<dbReference type="InterPro" id="IPR011258">
    <property type="entry name" value="BPG-indep_PGM_N"/>
</dbReference>
<dbReference type="GO" id="GO:0004619">
    <property type="term" value="F:phosphoglycerate mutase activity"/>
    <property type="evidence" value="ECO:0007669"/>
    <property type="project" value="UniProtKB-UniRule"/>
</dbReference>
<dbReference type="Proteomes" id="UP000033862">
    <property type="component" value="Unassembled WGS sequence"/>
</dbReference>
<evidence type="ECO:0000256" key="9">
    <source>
        <dbReference type="HAMAP-Rule" id="MF_01038"/>
    </source>
</evidence>
<dbReference type="InterPro" id="IPR006124">
    <property type="entry name" value="Metalloenzyme"/>
</dbReference>
<dbReference type="InterPro" id="IPR017850">
    <property type="entry name" value="Alkaline_phosphatase_core_sf"/>
</dbReference>
<dbReference type="SUPFAM" id="SSF64158">
    <property type="entry name" value="2,3-Bisphosphoglycerate-independent phosphoglycerate mutase, substrate-binding domain"/>
    <property type="match status" value="1"/>
</dbReference>
<feature type="active site" description="Phosphoserine intermediate" evidence="9 11">
    <location>
        <position position="62"/>
    </location>
</feature>
<keyword evidence="6 9" id="KW-0324">Glycolysis</keyword>
<protein>
    <recommendedName>
        <fullName evidence="9 10">2,3-bisphosphoglycerate-independent phosphoglycerate mutase</fullName>
        <shortName evidence="9">BPG-independent PGAM</shortName>
        <shortName evidence="9">Phosphoglyceromutase</shortName>
        <shortName evidence="9">iPGM</shortName>
        <ecNumber evidence="9 10">5.4.2.12</ecNumber>
    </recommendedName>
</protein>
<evidence type="ECO:0000256" key="8">
    <source>
        <dbReference type="ARBA" id="ARBA00023235"/>
    </source>
</evidence>
<dbReference type="NCBIfam" id="TIGR01307">
    <property type="entry name" value="pgm_bpd_ind"/>
    <property type="match status" value="1"/>
</dbReference>
<keyword evidence="7 9" id="KW-0464">Manganese</keyword>
<evidence type="ECO:0000256" key="13">
    <source>
        <dbReference type="PIRSR" id="PIRSR001492-3"/>
    </source>
</evidence>
<comment type="caution">
    <text evidence="16">The sequence shown here is derived from an EMBL/GenBank/DDBJ whole genome shotgun (WGS) entry which is preliminary data.</text>
</comment>
<evidence type="ECO:0000259" key="15">
    <source>
        <dbReference type="Pfam" id="PF06415"/>
    </source>
</evidence>
<feature type="domain" description="BPG-independent PGAM N-terminal" evidence="15">
    <location>
        <begin position="82"/>
        <end position="292"/>
    </location>
</feature>
<dbReference type="GO" id="GO:0005829">
    <property type="term" value="C:cytosol"/>
    <property type="evidence" value="ECO:0007669"/>
    <property type="project" value="TreeGrafter"/>
</dbReference>
<keyword evidence="8 9" id="KW-0413">Isomerase</keyword>
<dbReference type="InterPro" id="IPR005995">
    <property type="entry name" value="Pgm_bpd_ind"/>
</dbReference>
<feature type="binding site" evidence="9 13">
    <location>
        <position position="62"/>
    </location>
    <ligand>
        <name>Mn(2+)</name>
        <dbReference type="ChEBI" id="CHEBI:29035"/>
        <label>2</label>
    </ligand>
</feature>
<feature type="binding site" evidence="9 12">
    <location>
        <position position="191"/>
    </location>
    <ligand>
        <name>substrate</name>
    </ligand>
</feature>
<evidence type="ECO:0000256" key="6">
    <source>
        <dbReference type="ARBA" id="ARBA00023152"/>
    </source>
</evidence>
<feature type="domain" description="Metalloenzyme" evidence="14">
    <location>
        <begin position="5"/>
        <end position="506"/>
    </location>
</feature>
<evidence type="ECO:0000256" key="1">
    <source>
        <dbReference type="ARBA" id="ARBA00000370"/>
    </source>
</evidence>
<evidence type="ECO:0000256" key="2">
    <source>
        <dbReference type="ARBA" id="ARBA00002315"/>
    </source>
</evidence>
<dbReference type="GO" id="GO:0006007">
    <property type="term" value="P:glucose catabolic process"/>
    <property type="evidence" value="ECO:0007669"/>
    <property type="project" value="InterPro"/>
</dbReference>
<feature type="binding site" evidence="9 13">
    <location>
        <position position="402"/>
    </location>
    <ligand>
        <name>Mn(2+)</name>
        <dbReference type="ChEBI" id="CHEBI:29035"/>
        <label>1</label>
    </ligand>
</feature>
<dbReference type="EMBL" id="LBVS01000003">
    <property type="protein sequence ID" value="KKQ90828.1"/>
    <property type="molecule type" value="Genomic_DNA"/>
</dbReference>
<comment type="subunit">
    <text evidence="9">Monomer.</text>
</comment>
<dbReference type="InterPro" id="IPR036646">
    <property type="entry name" value="PGAM_B_sf"/>
</dbReference>
<dbReference type="Pfam" id="PF01676">
    <property type="entry name" value="Metalloenzyme"/>
    <property type="match status" value="1"/>
</dbReference>
<reference evidence="16 17" key="1">
    <citation type="journal article" date="2015" name="Nature">
        <title>rRNA introns, odd ribosomes, and small enigmatic genomes across a large radiation of phyla.</title>
        <authorList>
            <person name="Brown C.T."/>
            <person name="Hug L.A."/>
            <person name="Thomas B.C."/>
            <person name="Sharon I."/>
            <person name="Castelle C.J."/>
            <person name="Singh A."/>
            <person name="Wilkins M.J."/>
            <person name="Williams K.H."/>
            <person name="Banfield J.F."/>
        </authorList>
    </citation>
    <scope>NUCLEOTIDE SEQUENCE [LARGE SCALE GENOMIC DNA]</scope>
</reference>
<feature type="binding site" evidence="9 13">
    <location>
        <position position="12"/>
    </location>
    <ligand>
        <name>Mn(2+)</name>
        <dbReference type="ChEBI" id="CHEBI:29035"/>
        <label>2</label>
    </ligand>
</feature>
<comment type="similarity">
    <text evidence="4 9">Belongs to the BPG-independent phosphoglycerate mutase family.</text>
</comment>
<dbReference type="PANTHER" id="PTHR31637:SF0">
    <property type="entry name" value="2,3-BISPHOSPHOGLYCERATE-INDEPENDENT PHOSPHOGLYCERATE MUTASE"/>
    <property type="match status" value="1"/>
</dbReference>
<comment type="pathway">
    <text evidence="3 9">Carbohydrate degradation; glycolysis; pyruvate from D-glyceraldehyde 3-phosphate: step 3/5.</text>
</comment>
<proteinExistence type="inferred from homology"/>
<comment type="cofactor">
    <cofactor evidence="9">
        <name>Mn(2+)</name>
        <dbReference type="ChEBI" id="CHEBI:29035"/>
    </cofactor>
    <text evidence="9">Binds 2 manganese ions per subunit.</text>
</comment>
<dbReference type="CDD" id="cd16010">
    <property type="entry name" value="iPGM"/>
    <property type="match status" value="1"/>
</dbReference>
<feature type="binding site" evidence="9 12">
    <location>
        <position position="123"/>
    </location>
    <ligand>
        <name>substrate</name>
    </ligand>
</feature>
<dbReference type="PIRSF" id="PIRSF001492">
    <property type="entry name" value="IPGAM"/>
    <property type="match status" value="1"/>
</dbReference>
<evidence type="ECO:0000256" key="4">
    <source>
        <dbReference type="ARBA" id="ARBA00008819"/>
    </source>
</evidence>
<dbReference type="GO" id="GO:0030145">
    <property type="term" value="F:manganese ion binding"/>
    <property type="evidence" value="ECO:0007669"/>
    <property type="project" value="UniProtKB-UniRule"/>
</dbReference>
<accession>A0A0G0LG30</accession>
<evidence type="ECO:0000256" key="7">
    <source>
        <dbReference type="ARBA" id="ARBA00023211"/>
    </source>
</evidence>
<feature type="binding site" evidence="9 12">
    <location>
        <begin position="260"/>
        <end position="263"/>
    </location>
    <ligand>
        <name>substrate</name>
    </ligand>
</feature>
<dbReference type="AlphaFoldDB" id="A0A0G0LG30"/>
<feature type="binding site" evidence="9 13">
    <location>
        <position position="406"/>
    </location>
    <ligand>
        <name>Mn(2+)</name>
        <dbReference type="ChEBI" id="CHEBI:29035"/>
        <label>1</label>
    </ligand>
</feature>
<dbReference type="PANTHER" id="PTHR31637">
    <property type="entry name" value="2,3-BISPHOSPHOGLYCERATE-INDEPENDENT PHOSPHOGLYCERATE MUTASE"/>
    <property type="match status" value="1"/>
</dbReference>
<dbReference type="Pfam" id="PF06415">
    <property type="entry name" value="iPGM_N"/>
    <property type="match status" value="1"/>
</dbReference>
<comment type="catalytic activity">
    <reaction evidence="1 9">
        <text>(2R)-2-phosphoglycerate = (2R)-3-phosphoglycerate</text>
        <dbReference type="Rhea" id="RHEA:15901"/>
        <dbReference type="ChEBI" id="CHEBI:58272"/>
        <dbReference type="ChEBI" id="CHEBI:58289"/>
        <dbReference type="EC" id="5.4.2.12"/>
    </reaction>
</comment>
<feature type="binding site" evidence="9 12">
    <location>
        <position position="337"/>
    </location>
    <ligand>
        <name>substrate</name>
    </ligand>
</feature>
<feature type="binding site" evidence="9 13">
    <location>
        <position position="462"/>
    </location>
    <ligand>
        <name>Mn(2+)</name>
        <dbReference type="ChEBI" id="CHEBI:29035"/>
        <label>1</label>
    </ligand>
</feature>
<dbReference type="FunFam" id="3.40.1450.10:FF:000002">
    <property type="entry name" value="2,3-bisphosphoglycerate-independent phosphoglycerate mutase"/>
    <property type="match status" value="1"/>
</dbReference>
<sequence>MNIQKVNLIILDGWGNAPAWGGNAVEMAQTPNFDDYWRKYPHTLLKAAEEAVGLPSHEPGNSEVGHLNLGSGLIVRQNLPGITALINDGSFLKNKVLIESISHAKENQSNIHIMGLLSDGGVHSHINHLFALLDLIKKQDYDKVFIHIFTDGRDTDPMKALLYISDLEDKIKNIDFGRIESVSGRYYAMDRDNRWDRIQKSYECIVLGKGVQAESVEKAVSAAYRQGQTDEFIVPTVINNTDENFVPVSDNDTVIFFNFRADRTRELIWAFTKQDFKNFHRSKSLNNLYFASFSFHEEYEEKLPIKAVFRPADGLHPIGKVCSENSLKQLHIAETEKYAHVTYFFNGGQESPFSGEERQMIPSPKIASYDLKPEMSAPEITQKLISRVNDFEFTVVNFANADMVGHTGNMKAAVRACETVDKCLGLVIKENLSKNIISIITADHGNAEQMINPDTSEPDTEHTTNPVPFILISSDPKWQNPLKVTGEKPPALSDVAPTILKIMGLEIPKEMTGQSLIG</sequence>
<evidence type="ECO:0000259" key="14">
    <source>
        <dbReference type="Pfam" id="PF01676"/>
    </source>
</evidence>
<evidence type="ECO:0000313" key="17">
    <source>
        <dbReference type="Proteomes" id="UP000033862"/>
    </source>
</evidence>
<feature type="binding site" evidence="9 13">
    <location>
        <position position="444"/>
    </location>
    <ligand>
        <name>Mn(2+)</name>
        <dbReference type="ChEBI" id="CHEBI:29035"/>
        <label>2</label>
    </ligand>
</feature>
<dbReference type="GO" id="GO:0006096">
    <property type="term" value="P:glycolytic process"/>
    <property type="evidence" value="ECO:0007669"/>
    <property type="project" value="UniProtKB-UniRule"/>
</dbReference>
<dbReference type="Gene3D" id="3.40.720.10">
    <property type="entry name" value="Alkaline Phosphatase, subunit A"/>
    <property type="match status" value="1"/>
</dbReference>
<name>A0A0G0LG30_9BACT</name>
<dbReference type="EC" id="5.4.2.12" evidence="9 10"/>
<evidence type="ECO:0000256" key="5">
    <source>
        <dbReference type="ARBA" id="ARBA00022723"/>
    </source>
</evidence>
<gene>
    <name evidence="9" type="primary">gpmI</name>
    <name evidence="16" type="ORF">UT15_C0003G0003</name>
</gene>
<evidence type="ECO:0000256" key="10">
    <source>
        <dbReference type="NCBIfam" id="TIGR01307"/>
    </source>
</evidence>
<comment type="function">
    <text evidence="2 9">Catalyzes the interconversion of 2-phosphoglycerate and 3-phosphoglycerate.</text>
</comment>